<dbReference type="Proteomes" id="UP000199515">
    <property type="component" value="Unassembled WGS sequence"/>
</dbReference>
<evidence type="ECO:0000313" key="3">
    <source>
        <dbReference type="EMBL" id="SDX20481.1"/>
    </source>
</evidence>
<dbReference type="InterPro" id="IPR036423">
    <property type="entry name" value="SOD-like_Cu/Zn_dom_sf"/>
</dbReference>
<feature type="chain" id="PRO_5011530052" evidence="2">
    <location>
        <begin position="27"/>
        <end position="188"/>
    </location>
</feature>
<keyword evidence="2" id="KW-0732">Signal</keyword>
<dbReference type="SUPFAM" id="SSF49329">
    <property type="entry name" value="Cu,Zn superoxide dismutase-like"/>
    <property type="match status" value="1"/>
</dbReference>
<name>A0A1H2ZT60_9PSEU</name>
<sequence>MRIVPTAISVLFASALVLSGTTAASAAETRLVTAHGTFKAYSPDAKAITYKPELVPAGARAHVFALTGNRIGTTTVLAVSGLLPDREYGAHVHTNACGATGDAAGPHFQNQPDPVKPSVDPAYANPRNEIWLDFTTSRLGIGFSSSHVDWGFTDRHPGSVVIHEMHTHTDPGHAGTAGARLACVNVGF</sequence>
<dbReference type="STRING" id="589385.SAMN05421504_102653"/>
<accession>A0A1H2ZT60</accession>
<reference evidence="3 4" key="1">
    <citation type="submission" date="2016-10" db="EMBL/GenBank/DDBJ databases">
        <authorList>
            <person name="de Groot N.N."/>
        </authorList>
    </citation>
    <scope>NUCLEOTIDE SEQUENCE [LARGE SCALE GENOMIC DNA]</scope>
    <source>
        <strain evidence="3 4">CPCC 202699</strain>
    </source>
</reference>
<protein>
    <submittedName>
        <fullName evidence="3">Superoxide dismutase, Cu-Zn family</fullName>
    </submittedName>
</protein>
<evidence type="ECO:0000256" key="1">
    <source>
        <dbReference type="ARBA" id="ARBA00010457"/>
    </source>
</evidence>
<organism evidence="3 4">
    <name type="scientific">Amycolatopsis xylanica</name>
    <dbReference type="NCBI Taxonomy" id="589385"/>
    <lineage>
        <taxon>Bacteria</taxon>
        <taxon>Bacillati</taxon>
        <taxon>Actinomycetota</taxon>
        <taxon>Actinomycetes</taxon>
        <taxon>Pseudonocardiales</taxon>
        <taxon>Pseudonocardiaceae</taxon>
        <taxon>Amycolatopsis</taxon>
    </lineage>
</organism>
<dbReference type="AlphaFoldDB" id="A0A1H2ZT60"/>
<proteinExistence type="inferred from homology"/>
<feature type="signal peptide" evidence="2">
    <location>
        <begin position="1"/>
        <end position="26"/>
    </location>
</feature>
<dbReference type="GO" id="GO:0006801">
    <property type="term" value="P:superoxide metabolic process"/>
    <property type="evidence" value="ECO:0007669"/>
    <property type="project" value="InterPro"/>
</dbReference>
<evidence type="ECO:0000256" key="2">
    <source>
        <dbReference type="SAM" id="SignalP"/>
    </source>
</evidence>
<dbReference type="RefSeq" id="WP_091288511.1">
    <property type="nucleotide sequence ID" value="NZ_FNON01000002.1"/>
</dbReference>
<dbReference type="EMBL" id="FNON01000002">
    <property type="protein sequence ID" value="SDX20481.1"/>
    <property type="molecule type" value="Genomic_DNA"/>
</dbReference>
<keyword evidence="4" id="KW-1185">Reference proteome</keyword>
<gene>
    <name evidence="3" type="ORF">SAMN05421504_102653</name>
</gene>
<dbReference type="GO" id="GO:0046872">
    <property type="term" value="F:metal ion binding"/>
    <property type="evidence" value="ECO:0007669"/>
    <property type="project" value="InterPro"/>
</dbReference>
<comment type="similarity">
    <text evidence="1">Belongs to the Cu-Zn superoxide dismutase family.</text>
</comment>
<dbReference type="OrthoDB" id="3297424at2"/>
<dbReference type="Gene3D" id="2.60.40.200">
    <property type="entry name" value="Superoxide dismutase, copper/zinc binding domain"/>
    <property type="match status" value="1"/>
</dbReference>
<evidence type="ECO:0000313" key="4">
    <source>
        <dbReference type="Proteomes" id="UP000199515"/>
    </source>
</evidence>